<accession>D7EKZ7</accession>
<evidence type="ECO:0000313" key="1">
    <source>
        <dbReference type="EMBL" id="EFA11761.1"/>
    </source>
</evidence>
<sequence>MGLVLKSLMEKDIGTSFEKMVETATNKMTALEMKREVGNSTGKGKNGEPVAAIAKDSEGTISQGRHEIVSMWKNHVKDKCFHKNTSCFVCEERGYLAAFCKNVKNKEHSRAVNYKVQDSEDSSGDEDQLSLFKIQSNGKAPHYVTLKILGSSKQFEIDSGSSASVISLENYKKNLARLKLCKVYKCLSFYDETKVKPVGMVKKVKVTYNGVDNYLDFHVMENGGPPIVGRDFLENYYY</sequence>
<dbReference type="PhylomeDB" id="D7EKZ7"/>
<organism evidence="1 2">
    <name type="scientific">Tribolium castaneum</name>
    <name type="common">Red flour beetle</name>
    <dbReference type="NCBI Taxonomy" id="7070"/>
    <lineage>
        <taxon>Eukaryota</taxon>
        <taxon>Metazoa</taxon>
        <taxon>Ecdysozoa</taxon>
        <taxon>Arthropoda</taxon>
        <taxon>Hexapoda</taxon>
        <taxon>Insecta</taxon>
        <taxon>Pterygota</taxon>
        <taxon>Neoptera</taxon>
        <taxon>Endopterygota</taxon>
        <taxon>Coleoptera</taxon>
        <taxon>Polyphaga</taxon>
        <taxon>Cucujiformia</taxon>
        <taxon>Tenebrionidae</taxon>
        <taxon>Tenebrionidae incertae sedis</taxon>
        <taxon>Tribolium</taxon>
    </lineage>
</organism>
<reference evidence="1 2" key="1">
    <citation type="journal article" date="2008" name="Nature">
        <title>The genome of the model beetle and pest Tribolium castaneum.</title>
        <authorList>
            <consortium name="Tribolium Genome Sequencing Consortium"/>
            <person name="Richards S."/>
            <person name="Gibbs R.A."/>
            <person name="Weinstock G.M."/>
            <person name="Brown S.J."/>
            <person name="Denell R."/>
            <person name="Beeman R.W."/>
            <person name="Gibbs R."/>
            <person name="Beeman R.W."/>
            <person name="Brown S.J."/>
            <person name="Bucher G."/>
            <person name="Friedrich M."/>
            <person name="Grimmelikhuijzen C.J."/>
            <person name="Klingler M."/>
            <person name="Lorenzen M."/>
            <person name="Richards S."/>
            <person name="Roth S."/>
            <person name="Schroder R."/>
            <person name="Tautz D."/>
            <person name="Zdobnov E.M."/>
            <person name="Muzny D."/>
            <person name="Gibbs R.A."/>
            <person name="Weinstock G.M."/>
            <person name="Attaway T."/>
            <person name="Bell S."/>
            <person name="Buhay C.J."/>
            <person name="Chandrabose M.N."/>
            <person name="Chavez D."/>
            <person name="Clerk-Blankenburg K.P."/>
            <person name="Cree A."/>
            <person name="Dao M."/>
            <person name="Davis C."/>
            <person name="Chacko J."/>
            <person name="Dinh H."/>
            <person name="Dugan-Rocha S."/>
            <person name="Fowler G."/>
            <person name="Garner T.T."/>
            <person name="Garnes J."/>
            <person name="Gnirke A."/>
            <person name="Hawes A."/>
            <person name="Hernandez J."/>
            <person name="Hines S."/>
            <person name="Holder M."/>
            <person name="Hume J."/>
            <person name="Jhangiani S.N."/>
            <person name="Joshi V."/>
            <person name="Khan Z.M."/>
            <person name="Jackson L."/>
            <person name="Kovar C."/>
            <person name="Kowis A."/>
            <person name="Lee S."/>
            <person name="Lewis L.R."/>
            <person name="Margolis J."/>
            <person name="Morgan M."/>
            <person name="Nazareth L.V."/>
            <person name="Nguyen N."/>
            <person name="Okwuonu G."/>
            <person name="Parker D."/>
            <person name="Richards S."/>
            <person name="Ruiz S.J."/>
            <person name="Santibanez J."/>
            <person name="Savard J."/>
            <person name="Scherer S.E."/>
            <person name="Schneider B."/>
            <person name="Sodergren E."/>
            <person name="Tautz D."/>
            <person name="Vattahil S."/>
            <person name="Villasana D."/>
            <person name="White C.S."/>
            <person name="Wright R."/>
            <person name="Park Y."/>
            <person name="Beeman R.W."/>
            <person name="Lord J."/>
            <person name="Oppert B."/>
            <person name="Lorenzen M."/>
            <person name="Brown S."/>
            <person name="Wang L."/>
            <person name="Savard J."/>
            <person name="Tautz D."/>
            <person name="Richards S."/>
            <person name="Weinstock G."/>
            <person name="Gibbs R.A."/>
            <person name="Liu Y."/>
            <person name="Worley K."/>
            <person name="Weinstock G."/>
            <person name="Elsik C.G."/>
            <person name="Reese J.T."/>
            <person name="Elhaik E."/>
            <person name="Landan G."/>
            <person name="Graur D."/>
            <person name="Arensburger P."/>
            <person name="Atkinson P."/>
            <person name="Beeman R.W."/>
            <person name="Beidler J."/>
            <person name="Brown S.J."/>
            <person name="Demuth J.P."/>
            <person name="Drury D.W."/>
            <person name="Du Y.Z."/>
            <person name="Fujiwara H."/>
            <person name="Lorenzen M."/>
            <person name="Maselli V."/>
            <person name="Osanai M."/>
            <person name="Park Y."/>
            <person name="Robertson H.M."/>
            <person name="Tu Z."/>
            <person name="Wang J.J."/>
            <person name="Wang S."/>
            <person name="Richards S."/>
            <person name="Song H."/>
            <person name="Zhang L."/>
            <person name="Sodergren E."/>
            <person name="Werner D."/>
            <person name="Stanke M."/>
            <person name="Morgenstern B."/>
            <person name="Solovyev V."/>
            <person name="Kosarev P."/>
            <person name="Brown G."/>
            <person name="Chen H.C."/>
            <person name="Ermolaeva O."/>
            <person name="Hlavina W."/>
            <person name="Kapustin Y."/>
            <person name="Kiryutin B."/>
            <person name="Kitts P."/>
            <person name="Maglott D."/>
            <person name="Pruitt K."/>
            <person name="Sapojnikov V."/>
            <person name="Souvorov A."/>
            <person name="Mackey A.J."/>
            <person name="Waterhouse R.M."/>
            <person name="Wyder S."/>
            <person name="Zdobnov E.M."/>
            <person name="Zdobnov E.M."/>
            <person name="Wyder S."/>
            <person name="Kriventseva E.V."/>
            <person name="Kadowaki T."/>
            <person name="Bork P."/>
            <person name="Aranda M."/>
            <person name="Bao R."/>
            <person name="Beermann A."/>
            <person name="Berns N."/>
            <person name="Bolognesi R."/>
            <person name="Bonneton F."/>
            <person name="Bopp D."/>
            <person name="Brown S.J."/>
            <person name="Bucher G."/>
            <person name="Butts T."/>
            <person name="Chaumot A."/>
            <person name="Denell R.E."/>
            <person name="Ferrier D.E."/>
            <person name="Friedrich M."/>
            <person name="Gordon C.M."/>
            <person name="Jindra M."/>
            <person name="Klingler M."/>
            <person name="Lan Q."/>
            <person name="Lattorff H.M."/>
            <person name="Laudet V."/>
            <person name="von Levetsow C."/>
            <person name="Liu Z."/>
            <person name="Lutz R."/>
            <person name="Lynch J.A."/>
            <person name="da Fonseca R.N."/>
            <person name="Posnien N."/>
            <person name="Reuter R."/>
            <person name="Roth S."/>
            <person name="Savard J."/>
            <person name="Schinko J.B."/>
            <person name="Schmitt C."/>
            <person name="Schoppmeier M."/>
            <person name="Schroder R."/>
            <person name="Shippy T.D."/>
            <person name="Simonnet F."/>
            <person name="Marques-Souza H."/>
            <person name="Tautz D."/>
            <person name="Tomoyasu Y."/>
            <person name="Trauner J."/>
            <person name="Van der Zee M."/>
            <person name="Vervoort M."/>
            <person name="Wittkopp N."/>
            <person name="Wimmer E.A."/>
            <person name="Yang X."/>
            <person name="Jones A.K."/>
            <person name="Sattelle D.B."/>
            <person name="Ebert P.R."/>
            <person name="Nelson D."/>
            <person name="Scott J.G."/>
            <person name="Beeman R.W."/>
            <person name="Muthukrishnan S."/>
            <person name="Kramer K.J."/>
            <person name="Arakane Y."/>
            <person name="Beeman R.W."/>
            <person name="Zhu Q."/>
            <person name="Hogenkamp D."/>
            <person name="Dixit R."/>
            <person name="Oppert B."/>
            <person name="Jiang H."/>
            <person name="Zou Z."/>
            <person name="Marshall J."/>
            <person name="Elpidina E."/>
            <person name="Vinokurov K."/>
            <person name="Oppert C."/>
            <person name="Zou Z."/>
            <person name="Evans J."/>
            <person name="Lu Z."/>
            <person name="Zhao P."/>
            <person name="Sumathipala N."/>
            <person name="Altincicek B."/>
            <person name="Vilcinskas A."/>
            <person name="Williams M."/>
            <person name="Hultmark D."/>
            <person name="Hetru C."/>
            <person name="Jiang H."/>
            <person name="Grimmelikhuijzen C.J."/>
            <person name="Hauser F."/>
            <person name="Cazzamali G."/>
            <person name="Williamson M."/>
            <person name="Park Y."/>
            <person name="Li B."/>
            <person name="Tanaka Y."/>
            <person name="Predel R."/>
            <person name="Neupert S."/>
            <person name="Schachtner J."/>
            <person name="Verleyen P."/>
            <person name="Raible F."/>
            <person name="Bork P."/>
            <person name="Friedrich M."/>
            <person name="Walden K.K."/>
            <person name="Robertson H.M."/>
            <person name="Angeli S."/>
            <person name="Foret S."/>
            <person name="Bucher G."/>
            <person name="Schuetz S."/>
            <person name="Maleszka R."/>
            <person name="Wimmer E.A."/>
            <person name="Beeman R.W."/>
            <person name="Lorenzen M."/>
            <person name="Tomoyasu Y."/>
            <person name="Miller S.C."/>
            <person name="Grossmann D."/>
            <person name="Bucher G."/>
        </authorList>
    </citation>
    <scope>NUCLEOTIDE SEQUENCE [LARGE SCALE GENOMIC DNA]</scope>
    <source>
        <strain evidence="1 2">Georgia GA2</strain>
    </source>
</reference>
<name>D7EKZ7_TRICA</name>
<gene>
    <name evidence="1" type="primary">GLEAN_04180</name>
    <name evidence="1" type="ORF">TcasGA2_TC004180</name>
</gene>
<dbReference type="Proteomes" id="UP000007266">
    <property type="component" value="Unassembled WGS sequence"/>
</dbReference>
<dbReference type="Gene3D" id="2.40.70.10">
    <property type="entry name" value="Acid Proteases"/>
    <property type="match status" value="1"/>
</dbReference>
<dbReference type="InParanoid" id="D7EKZ7"/>
<protein>
    <recommendedName>
        <fullName evidence="3">Peptidase A2 domain-containing protein</fullName>
    </recommendedName>
</protein>
<dbReference type="InterPro" id="IPR021109">
    <property type="entry name" value="Peptidase_aspartic_dom_sf"/>
</dbReference>
<proteinExistence type="predicted"/>
<dbReference type="SUPFAM" id="SSF50630">
    <property type="entry name" value="Acid proteases"/>
    <property type="match status" value="1"/>
</dbReference>
<dbReference type="HOGENOM" id="CLU_1167198_0_0_1"/>
<evidence type="ECO:0000313" key="2">
    <source>
        <dbReference type="Proteomes" id="UP000007266"/>
    </source>
</evidence>
<dbReference type="AlphaFoldDB" id="D7EKZ7"/>
<dbReference type="EMBL" id="KQ972635">
    <property type="protein sequence ID" value="EFA11761.1"/>
    <property type="molecule type" value="Genomic_DNA"/>
</dbReference>
<dbReference type="OMA" id="CQADERA"/>
<keyword evidence="2" id="KW-1185">Reference proteome</keyword>
<reference evidence="1 2" key="2">
    <citation type="journal article" date="2010" name="Nucleic Acids Res.">
        <title>BeetleBase in 2010: revisions to provide comprehensive genomic information for Tribolium castaneum.</title>
        <authorList>
            <person name="Kim H.S."/>
            <person name="Murphy T."/>
            <person name="Xia J."/>
            <person name="Caragea D."/>
            <person name="Park Y."/>
            <person name="Beeman R.W."/>
            <person name="Lorenzen M.D."/>
            <person name="Butcher S."/>
            <person name="Manak J.R."/>
            <person name="Brown S.J."/>
        </authorList>
    </citation>
    <scope>NUCLEOTIDE SEQUENCE [LARGE SCALE GENOMIC DNA]</scope>
    <source>
        <strain evidence="1 2">Georgia GA2</strain>
    </source>
</reference>
<evidence type="ECO:0008006" key="3">
    <source>
        <dbReference type="Google" id="ProtNLM"/>
    </source>
</evidence>